<dbReference type="PANTHER" id="PTHR43427">
    <property type="entry name" value="CHLORIDE CHANNEL PROTEIN CLC-E"/>
    <property type="match status" value="1"/>
</dbReference>
<dbReference type="InterPro" id="IPR001807">
    <property type="entry name" value="ClC"/>
</dbReference>
<dbReference type="InterPro" id="IPR050368">
    <property type="entry name" value="ClC-type_chloride_channel"/>
</dbReference>
<feature type="transmembrane region" description="Helical" evidence="5">
    <location>
        <begin position="66"/>
        <end position="86"/>
    </location>
</feature>
<dbReference type="AlphaFoldDB" id="A0A7W8E4I8"/>
<feature type="transmembrane region" description="Helical" evidence="5">
    <location>
        <begin position="359"/>
        <end position="380"/>
    </location>
</feature>
<dbReference type="Gene3D" id="1.10.3080.10">
    <property type="entry name" value="Clc chloride channel"/>
    <property type="match status" value="1"/>
</dbReference>
<evidence type="ECO:0000256" key="5">
    <source>
        <dbReference type="SAM" id="Phobius"/>
    </source>
</evidence>
<dbReference type="GO" id="GO:0016020">
    <property type="term" value="C:membrane"/>
    <property type="evidence" value="ECO:0007669"/>
    <property type="project" value="UniProtKB-SubCell"/>
</dbReference>
<reference evidence="6 7" key="1">
    <citation type="submission" date="2020-08" db="EMBL/GenBank/DDBJ databases">
        <title>Genomic Encyclopedia of Type Strains, Phase IV (KMG-V): Genome sequencing to study the core and pangenomes of soil and plant-associated prokaryotes.</title>
        <authorList>
            <person name="Whitman W."/>
        </authorList>
    </citation>
    <scope>NUCLEOTIDE SEQUENCE [LARGE SCALE GENOMIC DNA]</scope>
    <source>
        <strain evidence="6 7">M8UP14</strain>
    </source>
</reference>
<feature type="transmembrane region" description="Helical" evidence="5">
    <location>
        <begin position="400"/>
        <end position="421"/>
    </location>
</feature>
<keyword evidence="7" id="KW-1185">Reference proteome</keyword>
<keyword evidence="3 5" id="KW-1133">Transmembrane helix</keyword>
<keyword evidence="4 5" id="KW-0472">Membrane</keyword>
<feature type="transmembrane region" description="Helical" evidence="5">
    <location>
        <begin position="165"/>
        <end position="190"/>
    </location>
</feature>
<protein>
    <submittedName>
        <fullName evidence="6">H+/Cl- antiporter ClcA</fullName>
    </submittedName>
</protein>
<dbReference type="Proteomes" id="UP000540989">
    <property type="component" value="Unassembled WGS sequence"/>
</dbReference>
<evidence type="ECO:0000256" key="4">
    <source>
        <dbReference type="ARBA" id="ARBA00023136"/>
    </source>
</evidence>
<dbReference type="PRINTS" id="PR00762">
    <property type="entry name" value="CLCHANNEL"/>
</dbReference>
<comment type="subcellular location">
    <subcellularLocation>
        <location evidence="1">Membrane</location>
        <topology evidence="1">Multi-pass membrane protein</topology>
    </subcellularLocation>
</comment>
<feature type="transmembrane region" description="Helical" evidence="5">
    <location>
        <begin position="113"/>
        <end position="132"/>
    </location>
</feature>
<feature type="transmembrane region" description="Helical" evidence="5">
    <location>
        <begin position="277"/>
        <end position="294"/>
    </location>
</feature>
<name>A0A7W8E4I8_9BACT</name>
<feature type="transmembrane region" description="Helical" evidence="5">
    <location>
        <begin position="239"/>
        <end position="257"/>
    </location>
</feature>
<evidence type="ECO:0000256" key="1">
    <source>
        <dbReference type="ARBA" id="ARBA00004141"/>
    </source>
</evidence>
<sequence length="452" mass="47664">MLKTPPHTPETPEPSKASGTTFGPLPLLFYLLQWLPIAAVVGIFAGSASALLLVSLAKATEIREGHIWIVALLPLAGLAVGVLYWYTGRSVEAGNNLILEEVHAEVENPDAVIPFRMTPLILIGTFLTHLFGGSAGREGTAIQTGASLADQLCRPLRMDRAQRRIVLMMGISAGFASVFGTPLAGTVFGLEVLALGALSYEAIAPCVIAAFIGEMVTRAWGVTHTVYIVERVPNMSLRGLLSAIAAGVLFGLMAMTFTKLTHAIKRMAARHIPWPPLRPFAGGVIVAAAVFAIGTDHTRRFLGLGVPEIVDAFHKILPPYDFAAKTLFTSATLGMGFKGGEVTPLFFIGATMGNALSHLLPLPPSLLAGMGFVAVFAGAANTPIASTLMAIELFGAEAGAYAGIACILSYLFSGHSGIYTAQRIGRAKDLLNTGDEGFSLAQIAKEREKATK</sequence>
<comment type="caution">
    <text evidence="6">The sequence shown here is derived from an EMBL/GenBank/DDBJ whole genome shotgun (WGS) entry which is preliminary data.</text>
</comment>
<dbReference type="SUPFAM" id="SSF81340">
    <property type="entry name" value="Clc chloride channel"/>
    <property type="match status" value="1"/>
</dbReference>
<gene>
    <name evidence="6" type="ORF">HDF16_001885</name>
</gene>
<dbReference type="EMBL" id="JACHIP010000002">
    <property type="protein sequence ID" value="MBB5057200.1"/>
    <property type="molecule type" value="Genomic_DNA"/>
</dbReference>
<dbReference type="PANTHER" id="PTHR43427:SF12">
    <property type="entry name" value="CHLORIDE TRANSPORTER"/>
    <property type="match status" value="1"/>
</dbReference>
<organism evidence="6 7">
    <name type="scientific">Granulicella aggregans</name>
    <dbReference type="NCBI Taxonomy" id="474949"/>
    <lineage>
        <taxon>Bacteria</taxon>
        <taxon>Pseudomonadati</taxon>
        <taxon>Acidobacteriota</taxon>
        <taxon>Terriglobia</taxon>
        <taxon>Terriglobales</taxon>
        <taxon>Acidobacteriaceae</taxon>
        <taxon>Granulicella</taxon>
    </lineage>
</organism>
<feature type="transmembrane region" description="Helical" evidence="5">
    <location>
        <begin position="34"/>
        <end position="54"/>
    </location>
</feature>
<dbReference type="RefSeq" id="WP_184215765.1">
    <property type="nucleotide sequence ID" value="NZ_JACHIP010000002.1"/>
</dbReference>
<evidence type="ECO:0000313" key="7">
    <source>
        <dbReference type="Proteomes" id="UP000540989"/>
    </source>
</evidence>
<evidence type="ECO:0000313" key="6">
    <source>
        <dbReference type="EMBL" id="MBB5057200.1"/>
    </source>
</evidence>
<proteinExistence type="predicted"/>
<evidence type="ECO:0000256" key="3">
    <source>
        <dbReference type="ARBA" id="ARBA00022989"/>
    </source>
</evidence>
<accession>A0A7W8E4I8</accession>
<dbReference type="InterPro" id="IPR014743">
    <property type="entry name" value="Cl-channel_core"/>
</dbReference>
<dbReference type="CDD" id="cd03682">
    <property type="entry name" value="ClC_sycA_like"/>
    <property type="match status" value="1"/>
</dbReference>
<dbReference type="GO" id="GO:0015108">
    <property type="term" value="F:chloride transmembrane transporter activity"/>
    <property type="evidence" value="ECO:0007669"/>
    <property type="project" value="InterPro"/>
</dbReference>
<evidence type="ECO:0000256" key="2">
    <source>
        <dbReference type="ARBA" id="ARBA00022692"/>
    </source>
</evidence>
<feature type="transmembrane region" description="Helical" evidence="5">
    <location>
        <begin position="202"/>
        <end position="227"/>
    </location>
</feature>
<dbReference type="Pfam" id="PF00654">
    <property type="entry name" value="Voltage_CLC"/>
    <property type="match status" value="1"/>
</dbReference>
<keyword evidence="2 5" id="KW-0812">Transmembrane</keyword>